<dbReference type="Gene3D" id="3.90.550.10">
    <property type="entry name" value="Spore Coat Polysaccharide Biosynthesis Protein SpsA, Chain A"/>
    <property type="match status" value="1"/>
</dbReference>
<dbReference type="InterPro" id="IPR056818">
    <property type="entry name" value="GlmU/GlgC-like_hexapep"/>
</dbReference>
<evidence type="ECO:0000259" key="19">
    <source>
        <dbReference type="Pfam" id="PF08323"/>
    </source>
</evidence>
<dbReference type="InterPro" id="IPR011835">
    <property type="entry name" value="GS/SS"/>
</dbReference>
<comment type="similarity">
    <text evidence="5 16">Belongs to the bacterial/plant glucose-1-phosphate adenylyltransferase family.</text>
</comment>
<dbReference type="GO" id="GO:0005829">
    <property type="term" value="C:cytosol"/>
    <property type="evidence" value="ECO:0007669"/>
    <property type="project" value="TreeGrafter"/>
</dbReference>
<organism evidence="21 22">
    <name type="scientific">Klebsiella grimontii</name>
    <dbReference type="NCBI Taxonomy" id="2058152"/>
    <lineage>
        <taxon>Bacteria</taxon>
        <taxon>Pseudomonadati</taxon>
        <taxon>Pseudomonadota</taxon>
        <taxon>Gammaproteobacteria</taxon>
        <taxon>Enterobacterales</taxon>
        <taxon>Enterobacteriaceae</taxon>
        <taxon>Klebsiella/Raoultella group</taxon>
        <taxon>Klebsiella</taxon>
    </lineage>
</organism>
<evidence type="ECO:0000256" key="11">
    <source>
        <dbReference type="ARBA" id="ARBA00022741"/>
    </source>
</evidence>
<dbReference type="InterPro" id="IPR011004">
    <property type="entry name" value="Trimer_LpxA-like_sf"/>
</dbReference>
<dbReference type="NCBIfam" id="NF001947">
    <property type="entry name" value="PRK00725.1"/>
    <property type="match status" value="1"/>
</dbReference>
<feature type="binding site" evidence="16">
    <location>
        <position position="179"/>
    </location>
    <ligand>
        <name>alpha-D-glucose 1-phosphate</name>
        <dbReference type="ChEBI" id="CHEBI:58601"/>
    </ligand>
</feature>
<evidence type="ECO:0000256" key="16">
    <source>
        <dbReference type="HAMAP-Rule" id="MF_00624"/>
    </source>
</evidence>
<evidence type="ECO:0000256" key="15">
    <source>
        <dbReference type="HAMAP-Rule" id="MF_00484"/>
    </source>
</evidence>
<evidence type="ECO:0000256" key="2">
    <source>
        <dbReference type="ARBA" id="ARBA00002764"/>
    </source>
</evidence>
<comment type="function">
    <text evidence="2 15">Synthesizes alpha-1,4-glucan chains using ADP-glucose.</text>
</comment>
<evidence type="ECO:0000256" key="4">
    <source>
        <dbReference type="ARBA" id="ARBA00010281"/>
    </source>
</evidence>
<name>A0A7H4NVB3_9ENTR</name>
<dbReference type="SUPFAM" id="SSF51161">
    <property type="entry name" value="Trimeric LpxA-like enzymes"/>
    <property type="match status" value="1"/>
</dbReference>
<keyword evidence="10 16" id="KW-0548">Nucleotidyltransferase</keyword>
<comment type="pathway">
    <text evidence="3 16">Glycan biosynthesis; glycogen biosynthesis.</text>
</comment>
<dbReference type="FunFam" id="3.90.550.10:FF:000014">
    <property type="entry name" value="Glucose-1-phosphate adenylyltransferase"/>
    <property type="match status" value="1"/>
</dbReference>
<dbReference type="Pfam" id="PF00483">
    <property type="entry name" value="NTP_transferase"/>
    <property type="match status" value="1"/>
</dbReference>
<evidence type="ECO:0000259" key="18">
    <source>
        <dbReference type="Pfam" id="PF00534"/>
    </source>
</evidence>
<evidence type="ECO:0000256" key="1">
    <source>
        <dbReference type="ARBA" id="ARBA00001478"/>
    </source>
</evidence>
<dbReference type="EMBL" id="UGMX01000002">
    <property type="protein sequence ID" value="STW04128.1"/>
    <property type="molecule type" value="Genomic_DNA"/>
</dbReference>
<keyword evidence="12 16" id="KW-0067">ATP-binding</keyword>
<evidence type="ECO:0000256" key="3">
    <source>
        <dbReference type="ARBA" id="ARBA00004964"/>
    </source>
</evidence>
<dbReference type="AlphaFoldDB" id="A0A7H4NVB3"/>
<dbReference type="SUPFAM" id="SSF53448">
    <property type="entry name" value="Nucleotide-diphospho-sugar transferases"/>
    <property type="match status" value="1"/>
</dbReference>
<dbReference type="HAMAP" id="MF_00484">
    <property type="entry name" value="Glycogen_synth"/>
    <property type="match status" value="1"/>
</dbReference>
<dbReference type="EC" id="2.4.1.21" evidence="15"/>
<evidence type="ECO:0000259" key="20">
    <source>
        <dbReference type="Pfam" id="PF24894"/>
    </source>
</evidence>
<feature type="site" description="Could play a key role in the communication between the regulatory and the substrate sites" evidence="16">
    <location>
        <position position="74"/>
    </location>
</feature>
<evidence type="ECO:0000259" key="17">
    <source>
        <dbReference type="Pfam" id="PF00483"/>
    </source>
</evidence>
<dbReference type="GO" id="GO:0004373">
    <property type="term" value="F:alpha-1,4-glucan glucosyltransferase (UDP-glucose donor) activity"/>
    <property type="evidence" value="ECO:0007669"/>
    <property type="project" value="InterPro"/>
</dbReference>
<comment type="caution">
    <text evidence="16">Lacks conserved residue(s) required for the propagation of feature annotation.</text>
</comment>
<proteinExistence type="inferred from homology"/>
<feature type="binding site" evidence="16">
    <location>
        <position position="114"/>
    </location>
    <ligand>
        <name>alpha-D-glucose 1-phosphate</name>
        <dbReference type="ChEBI" id="CHEBI:58601"/>
    </ligand>
</feature>
<dbReference type="UniPathway" id="UPA00164"/>
<dbReference type="CDD" id="cd03791">
    <property type="entry name" value="GT5_Glycogen_synthase_DULL1-like"/>
    <property type="match status" value="1"/>
</dbReference>
<dbReference type="GO" id="GO:0005978">
    <property type="term" value="P:glycogen biosynthetic process"/>
    <property type="evidence" value="ECO:0007669"/>
    <property type="project" value="UniProtKB-UniRule"/>
</dbReference>
<dbReference type="NCBIfam" id="NF002023">
    <property type="entry name" value="PRK00844.1"/>
    <property type="match status" value="1"/>
</dbReference>
<feature type="binding site" evidence="16">
    <location>
        <position position="40"/>
    </location>
    <ligand>
        <name>AMP</name>
        <dbReference type="ChEBI" id="CHEBI:456215"/>
    </ligand>
</feature>
<feature type="domain" description="Glucose-1-phosphate adenylyltransferase/Bifunctional protein GlmU-like C-terminal hexapeptide" evidence="20">
    <location>
        <begin position="314"/>
        <end position="400"/>
    </location>
</feature>
<keyword evidence="13 16" id="KW-0320">Glycogen biosynthesis</keyword>
<feature type="binding site" evidence="16">
    <location>
        <position position="39"/>
    </location>
    <ligand>
        <name>beta-D-fructose 1,6-bisphosphate</name>
        <dbReference type="ChEBI" id="CHEBI:32966"/>
    </ligand>
</feature>
<feature type="binding site" evidence="16">
    <location>
        <position position="52"/>
    </location>
    <ligand>
        <name>AMP</name>
        <dbReference type="ChEBI" id="CHEBI:456215"/>
    </ligand>
</feature>
<dbReference type="Gene3D" id="3.40.50.2000">
    <property type="entry name" value="Glycogen Phosphorylase B"/>
    <property type="match status" value="2"/>
</dbReference>
<evidence type="ECO:0000256" key="5">
    <source>
        <dbReference type="ARBA" id="ARBA00010443"/>
    </source>
</evidence>
<dbReference type="GO" id="GO:0005524">
    <property type="term" value="F:ATP binding"/>
    <property type="evidence" value="ECO:0007669"/>
    <property type="project" value="UniProtKB-KW"/>
</dbReference>
<dbReference type="Pfam" id="PF08323">
    <property type="entry name" value="Glyco_transf_5"/>
    <property type="match status" value="1"/>
</dbReference>
<evidence type="ECO:0000313" key="21">
    <source>
        <dbReference type="EMBL" id="STW04128.1"/>
    </source>
</evidence>
<dbReference type="CDD" id="cd04651">
    <property type="entry name" value="LbH_G1P_AT_C"/>
    <property type="match status" value="1"/>
</dbReference>
<dbReference type="PANTHER" id="PTHR45825:SF11">
    <property type="entry name" value="ALPHA AMYLASE DOMAIN-CONTAINING PROTEIN"/>
    <property type="match status" value="1"/>
</dbReference>
<feature type="domain" description="Glycosyl transferase family 1" evidence="18">
    <location>
        <begin position="719"/>
        <end position="869"/>
    </location>
</feature>
<dbReference type="InterPro" id="IPR005835">
    <property type="entry name" value="NTP_transferase_dom"/>
</dbReference>
<comment type="similarity">
    <text evidence="4 15">Belongs to the glycosyltransferase 1 family. Bacterial/plant glycogen synthase subfamily.</text>
</comment>
<comment type="catalytic activity">
    <reaction evidence="1 15">
        <text>[(1-&gt;4)-alpha-D-glucosyl](n) + ADP-alpha-D-glucose = [(1-&gt;4)-alpha-D-glucosyl](n+1) + ADP + H(+)</text>
        <dbReference type="Rhea" id="RHEA:18189"/>
        <dbReference type="Rhea" id="RHEA-COMP:9584"/>
        <dbReference type="Rhea" id="RHEA-COMP:9587"/>
        <dbReference type="ChEBI" id="CHEBI:15378"/>
        <dbReference type="ChEBI" id="CHEBI:15444"/>
        <dbReference type="ChEBI" id="CHEBI:57498"/>
        <dbReference type="ChEBI" id="CHEBI:456216"/>
        <dbReference type="EC" id="2.4.1.21"/>
    </reaction>
</comment>
<dbReference type="PANTHER" id="PTHR45825">
    <property type="entry name" value="GRANULE-BOUND STARCH SYNTHASE 1, CHLOROPLASTIC/AMYLOPLASTIC"/>
    <property type="match status" value="1"/>
</dbReference>
<evidence type="ECO:0000256" key="8">
    <source>
        <dbReference type="ARBA" id="ARBA00022676"/>
    </source>
</evidence>
<evidence type="ECO:0000256" key="12">
    <source>
        <dbReference type="ARBA" id="ARBA00022840"/>
    </source>
</evidence>
<comment type="function">
    <text evidence="16">Involved in the biosynthesis of ADP-glucose, a building block required for the elongation reactions to produce glycogen. Catalyzes the reaction between ATP and alpha-D-glucose 1-phosphate (G1P) to produce pyrophosphate and ADP-Glc.</text>
</comment>
<dbReference type="Pfam" id="PF24894">
    <property type="entry name" value="Hexapep_GlmU"/>
    <property type="match status" value="1"/>
</dbReference>
<evidence type="ECO:0000256" key="7">
    <source>
        <dbReference type="ARBA" id="ARBA00022600"/>
    </source>
</evidence>
<dbReference type="InterPro" id="IPR005836">
    <property type="entry name" value="ADP_Glu_pyroP_CS"/>
</dbReference>
<dbReference type="EC" id="2.7.7.27" evidence="16"/>
<feature type="domain" description="Nucleotidyl transferase" evidence="17">
    <location>
        <begin position="22"/>
        <end position="291"/>
    </location>
</feature>
<dbReference type="GO" id="GO:0008878">
    <property type="term" value="F:glucose-1-phosphate adenylyltransferase activity"/>
    <property type="evidence" value="ECO:0007669"/>
    <property type="project" value="UniProtKB-UniRule"/>
</dbReference>
<keyword evidence="7 16" id="KW-0321">Glycogen metabolism</keyword>
<dbReference type="CDD" id="cd02508">
    <property type="entry name" value="ADP_Glucose_PP"/>
    <property type="match status" value="1"/>
</dbReference>
<reference evidence="21 22" key="1">
    <citation type="submission" date="2018-06" db="EMBL/GenBank/DDBJ databases">
        <authorList>
            <consortium name="Pathogen Informatics"/>
            <person name="Doyle S."/>
        </authorList>
    </citation>
    <scope>NUCLEOTIDE SEQUENCE [LARGE SCALE GENOMIC DNA]</scope>
    <source>
        <strain evidence="21 22">NCTC9149</strain>
    </source>
</reference>
<sequence length="909" mass="100978">MVGVEKNDPLMLARQLPIKSVALILAGGRGTRLKDLTNKRAKPAVHFGGKFRIIDFALSNCINSGIRRIGVITQYQSHTLVQHIQRGWSFFNEEMNEFVDLLPAQQRMQGENWYRGTADAVTQNLDIIRRYKAEYVVILAGDHIYKQDYSRMLIDHVEKGARCTVACMPVPIEEARAFGVMAVDESDKIIDFVEKPANPPAMPGDASKSLASMGIYVFDADYLYELLEDDDNDESSSHDFGKDIIPKITKAGMAYAHPFPLSCVQSDPQSEPYWRDVGTLEAYWKANLDLASVTPELDMYDQNWPIRTHMEPLPPAKFVQDRSGSHGMTLNSLVSGGCIISGSVVVQSVLFPRVRVNSFCNIDSAVLLPEVWVGRSCRLRRCIIDRACVIPEGMVVGEKRGRGCTPFLPLGGRYRAGHPRHAAEIGVPTGALMQVLHVCSEMFPLLKTGGLADVIGALPAAQIAGGVDTRVLLPAFPDLRRGVTDAQVVTRRETFAGRITLLFGHFNGVGIYLIDAPHLYDRPGSPYHDTNQHAYTDNVLRFALLGWVGSEMACGLDPFWRPDVVHAHDWHAGLTPAYLAARGHPAKSVFTVHNLAYQGMFYSWHMNDIELPWSFYNVHGLEFNGQISFLKAGLYYADHITAVSPTYAREITEPQFAYGMEGLLRQRQHEGRLSGILNGVDDHIWNPESDLLLAARYDRDRLEEKAENKRQLQIAMGLKVDDKAPLFAVVSRLTSQKGLDLVLEALPGLLEQGGQLALLGAGDPVLQEGFLAAAAEHPGKVGVQIGYHEAFSHRIMGGADVILVPSRFEPCGLTQLYGLKYGTLPLVRRTGGLADTVSDCSLENLADGLATGFVFEDSNALSLLRAIRRTFVLWSRPSLWRYVQRQAMNMDFSWQVAANSYRELYQRLL</sequence>
<dbReference type="InterPro" id="IPR011831">
    <property type="entry name" value="ADP-Glc_PPase"/>
</dbReference>
<evidence type="ECO:0000256" key="13">
    <source>
        <dbReference type="ARBA" id="ARBA00023056"/>
    </source>
</evidence>
<dbReference type="InterPro" id="IPR023049">
    <property type="entry name" value="GlgC_bac"/>
</dbReference>
<feature type="domain" description="Starch synthase catalytic" evidence="19">
    <location>
        <begin position="434"/>
        <end position="666"/>
    </location>
</feature>
<dbReference type="SUPFAM" id="SSF53756">
    <property type="entry name" value="UDP-Glycosyltransferase/glycogen phosphorylase"/>
    <property type="match status" value="1"/>
</dbReference>
<keyword evidence="8 15" id="KW-0328">Glycosyltransferase</keyword>
<feature type="binding site" evidence="16">
    <location>
        <begin position="194"/>
        <end position="195"/>
    </location>
    <ligand>
        <name>alpha-D-glucose 1-phosphate</name>
        <dbReference type="ChEBI" id="CHEBI:58601"/>
    </ligand>
</feature>
<comment type="subunit">
    <text evidence="16">Homotetramer.</text>
</comment>
<evidence type="ECO:0000313" key="22">
    <source>
        <dbReference type="Proteomes" id="UP000254571"/>
    </source>
</evidence>
<dbReference type="GO" id="GO:0009011">
    <property type="term" value="F:alpha-1,4-glucan glucosyltransferase (ADP-glucose donor) activity"/>
    <property type="evidence" value="ECO:0007669"/>
    <property type="project" value="UniProtKB-UniRule"/>
</dbReference>
<feature type="binding site" evidence="15">
    <location>
        <position position="447"/>
    </location>
    <ligand>
        <name>ADP-alpha-D-glucose</name>
        <dbReference type="ChEBI" id="CHEBI:57498"/>
    </ligand>
</feature>
<feature type="binding site" evidence="16">
    <location>
        <position position="386"/>
    </location>
    <ligand>
        <name>AMP</name>
        <dbReference type="ChEBI" id="CHEBI:456215"/>
    </ligand>
</feature>
<evidence type="ECO:0000256" key="6">
    <source>
        <dbReference type="ARBA" id="ARBA00022533"/>
    </source>
</evidence>
<keyword evidence="11 16" id="KW-0547">Nucleotide-binding</keyword>
<dbReference type="NCBIfam" id="TIGR02095">
    <property type="entry name" value="glgA"/>
    <property type="match status" value="1"/>
</dbReference>
<feature type="binding site" evidence="16">
    <location>
        <position position="212"/>
    </location>
    <ligand>
        <name>alpha-D-glucose 1-phosphate</name>
        <dbReference type="ChEBI" id="CHEBI:58601"/>
    </ligand>
</feature>
<dbReference type="PROSITE" id="PS00809">
    <property type="entry name" value="ADP_GLC_PYROPHOSPH_2"/>
    <property type="match status" value="1"/>
</dbReference>
<feature type="binding site" evidence="16">
    <location>
        <position position="130"/>
    </location>
    <ligand>
        <name>AMP</name>
        <dbReference type="ChEBI" id="CHEBI:456215"/>
    </ligand>
</feature>
<dbReference type="PROSITE" id="PS00810">
    <property type="entry name" value="ADP_GLC_PYROPHOSPH_3"/>
    <property type="match status" value="1"/>
</dbReference>
<dbReference type="InterPro" id="IPR013534">
    <property type="entry name" value="Starch_synth_cat_dom"/>
</dbReference>
<keyword evidence="9 16" id="KW-0808">Transferase</keyword>
<dbReference type="PROSITE" id="PS00808">
    <property type="entry name" value="ADP_GLC_PYROPHOSPH_1"/>
    <property type="match status" value="1"/>
</dbReference>
<comment type="caution">
    <text evidence="21">The sequence shown here is derived from an EMBL/GenBank/DDBJ whole genome shotgun (WGS) entry which is preliminary data.</text>
</comment>
<dbReference type="InterPro" id="IPR029044">
    <property type="entry name" value="Nucleotide-diphossugar_trans"/>
</dbReference>
<keyword evidence="14 16" id="KW-0119">Carbohydrate metabolism</keyword>
<feature type="binding site" evidence="16">
    <location>
        <position position="46"/>
    </location>
    <ligand>
        <name>AMP</name>
        <dbReference type="ChEBI" id="CHEBI:456215"/>
    </ligand>
</feature>
<evidence type="ECO:0000256" key="14">
    <source>
        <dbReference type="ARBA" id="ARBA00023277"/>
    </source>
</evidence>
<dbReference type="NCBIfam" id="NF001899">
    <property type="entry name" value="PRK00654.1-2"/>
    <property type="match status" value="1"/>
</dbReference>
<comment type="activity regulation">
    <text evidence="16">Allosterically activated by fructose-1,6-bisphosphate (F16BP) and inhibited by AMP.</text>
</comment>
<gene>
    <name evidence="21" type="primary">glgA_1</name>
    <name evidence="15" type="synonym">glgA</name>
    <name evidence="16" type="synonym">glgC</name>
    <name evidence="21" type="ORF">NCTC9149_00460</name>
</gene>
<dbReference type="InterPro" id="IPR001296">
    <property type="entry name" value="Glyco_trans_1"/>
</dbReference>
<dbReference type="Proteomes" id="UP000254571">
    <property type="component" value="Unassembled WGS sequence"/>
</dbReference>
<feature type="site" description="Could play a key role in the communication between the regulatory and the substrate sites" evidence="16">
    <location>
        <position position="113"/>
    </location>
</feature>
<evidence type="ECO:0000256" key="10">
    <source>
        <dbReference type="ARBA" id="ARBA00022695"/>
    </source>
</evidence>
<dbReference type="HAMAP" id="MF_00624">
    <property type="entry name" value="GlgC"/>
    <property type="match status" value="1"/>
</dbReference>
<protein>
    <recommendedName>
        <fullName evidence="15 16">Multifunctional fusion protein</fullName>
    </recommendedName>
    <domain>
        <recommendedName>
            <fullName evidence="16">Glucose-1-phosphate adenylyltransferase</fullName>
            <ecNumber evidence="16">2.7.7.27</ecNumber>
        </recommendedName>
        <alternativeName>
            <fullName evidence="16">ADP-glucose pyrophosphorylase</fullName>
        </alternativeName>
        <alternativeName>
            <fullName evidence="16">ADP-glucose synthase</fullName>
            <shortName evidence="16">ADPGlc PPase</shortName>
        </alternativeName>
    </domain>
    <domain>
        <recommendedName>
            <fullName evidence="15">Glycogen synthase</fullName>
            <ecNumber evidence="15">2.4.1.21</ecNumber>
        </recommendedName>
        <alternativeName>
            <fullName evidence="15">Starch [bacterial glycogen] synthase</fullName>
        </alternativeName>
    </domain>
</protein>
<dbReference type="NCBIfam" id="TIGR02091">
    <property type="entry name" value="glgC"/>
    <property type="match status" value="1"/>
</dbReference>
<comment type="catalytic activity">
    <reaction evidence="16">
        <text>alpha-D-glucose 1-phosphate + ATP + H(+) = ADP-alpha-D-glucose + diphosphate</text>
        <dbReference type="Rhea" id="RHEA:12120"/>
        <dbReference type="ChEBI" id="CHEBI:15378"/>
        <dbReference type="ChEBI" id="CHEBI:30616"/>
        <dbReference type="ChEBI" id="CHEBI:33019"/>
        <dbReference type="ChEBI" id="CHEBI:57498"/>
        <dbReference type="ChEBI" id="CHEBI:58601"/>
        <dbReference type="EC" id="2.7.7.27"/>
    </reaction>
</comment>
<feature type="binding site" evidence="16">
    <location>
        <position position="370"/>
    </location>
    <ligand>
        <name>AMP</name>
        <dbReference type="ChEBI" id="CHEBI:456215"/>
    </ligand>
</feature>
<dbReference type="Gene3D" id="2.160.10.10">
    <property type="entry name" value="Hexapeptide repeat proteins"/>
    <property type="match status" value="1"/>
</dbReference>
<evidence type="ECO:0000256" key="9">
    <source>
        <dbReference type="ARBA" id="ARBA00022679"/>
    </source>
</evidence>
<keyword evidence="6 16" id="KW-0021">Allosteric enzyme</keyword>
<dbReference type="FunFam" id="3.40.50.2000:FF:000011">
    <property type="entry name" value="Glycogen synthase"/>
    <property type="match status" value="1"/>
</dbReference>
<dbReference type="Pfam" id="PF00534">
    <property type="entry name" value="Glycos_transf_1"/>
    <property type="match status" value="1"/>
</dbReference>
<accession>A0A7H4NVB3</accession>